<organism evidence="3 4">
    <name type="scientific">Crossiella equi</name>
    <dbReference type="NCBI Taxonomy" id="130796"/>
    <lineage>
        <taxon>Bacteria</taxon>
        <taxon>Bacillati</taxon>
        <taxon>Actinomycetota</taxon>
        <taxon>Actinomycetes</taxon>
        <taxon>Pseudonocardiales</taxon>
        <taxon>Pseudonocardiaceae</taxon>
        <taxon>Crossiella</taxon>
    </lineage>
</organism>
<evidence type="ECO:0000259" key="2">
    <source>
        <dbReference type="SMART" id="SM00014"/>
    </source>
</evidence>
<dbReference type="Pfam" id="PF01569">
    <property type="entry name" value="PAP2"/>
    <property type="match status" value="1"/>
</dbReference>
<name>A0ABS5ALH3_9PSEU</name>
<keyword evidence="1" id="KW-0472">Membrane</keyword>
<keyword evidence="1" id="KW-1133">Transmembrane helix</keyword>
<dbReference type="EMBL" id="JAGIOO010000001">
    <property type="protein sequence ID" value="MBP2477427.1"/>
    <property type="molecule type" value="Genomic_DNA"/>
</dbReference>
<dbReference type="SUPFAM" id="SSF48317">
    <property type="entry name" value="Acid phosphatase/Vanadium-dependent haloperoxidase"/>
    <property type="match status" value="1"/>
</dbReference>
<keyword evidence="1" id="KW-0812">Transmembrane</keyword>
<reference evidence="3 4" key="1">
    <citation type="submission" date="2021-03" db="EMBL/GenBank/DDBJ databases">
        <title>Sequencing the genomes of 1000 actinobacteria strains.</title>
        <authorList>
            <person name="Klenk H.-P."/>
        </authorList>
    </citation>
    <scope>NUCLEOTIDE SEQUENCE [LARGE SCALE GENOMIC DNA]</scope>
    <source>
        <strain evidence="3 4">DSM 44580</strain>
    </source>
</reference>
<evidence type="ECO:0000313" key="3">
    <source>
        <dbReference type="EMBL" id="MBP2477427.1"/>
    </source>
</evidence>
<feature type="transmembrane region" description="Helical" evidence="1">
    <location>
        <begin position="249"/>
        <end position="269"/>
    </location>
</feature>
<dbReference type="SMART" id="SM00014">
    <property type="entry name" value="acidPPc"/>
    <property type="match status" value="1"/>
</dbReference>
<feature type="transmembrane region" description="Helical" evidence="1">
    <location>
        <begin position="185"/>
        <end position="206"/>
    </location>
</feature>
<feature type="transmembrane region" description="Helical" evidence="1">
    <location>
        <begin position="131"/>
        <end position="150"/>
    </location>
</feature>
<comment type="caution">
    <text evidence="3">The sequence shown here is derived from an EMBL/GenBank/DDBJ whole genome shotgun (WGS) entry which is preliminary data.</text>
</comment>
<dbReference type="RefSeq" id="WP_086787454.1">
    <property type="nucleotide sequence ID" value="NZ_JAGIOO010000001.1"/>
</dbReference>
<feature type="transmembrane region" description="Helical" evidence="1">
    <location>
        <begin position="12"/>
        <end position="33"/>
    </location>
</feature>
<dbReference type="InterPro" id="IPR000326">
    <property type="entry name" value="PAP2/HPO"/>
</dbReference>
<protein>
    <submittedName>
        <fullName evidence="3">Membrane-associated phospholipid phosphatase</fullName>
    </submittedName>
</protein>
<evidence type="ECO:0000256" key="1">
    <source>
        <dbReference type="SAM" id="Phobius"/>
    </source>
</evidence>
<dbReference type="InterPro" id="IPR036938">
    <property type="entry name" value="PAP2/HPO_sf"/>
</dbReference>
<evidence type="ECO:0000313" key="4">
    <source>
        <dbReference type="Proteomes" id="UP001519363"/>
    </source>
</evidence>
<feature type="transmembrane region" description="Helical" evidence="1">
    <location>
        <begin position="157"/>
        <end position="179"/>
    </location>
</feature>
<proteinExistence type="predicted"/>
<feature type="domain" description="Phosphatidic acid phosphatase type 2/haloperoxidase" evidence="2">
    <location>
        <begin position="93"/>
        <end position="200"/>
    </location>
</feature>
<feature type="transmembrane region" description="Helical" evidence="1">
    <location>
        <begin position="64"/>
        <end position="84"/>
    </location>
</feature>
<dbReference type="Gene3D" id="1.20.144.10">
    <property type="entry name" value="Phosphatidic acid phosphatase type 2/haloperoxidase"/>
    <property type="match status" value="1"/>
</dbReference>
<accession>A0ABS5ALH3</accession>
<feature type="transmembrane region" description="Helical" evidence="1">
    <location>
        <begin position="218"/>
        <end position="237"/>
    </location>
</feature>
<keyword evidence="4" id="KW-1185">Reference proteome</keyword>
<gene>
    <name evidence="3" type="ORF">JOF53_006299</name>
</gene>
<feature type="transmembrane region" description="Helical" evidence="1">
    <location>
        <begin position="91"/>
        <end position="111"/>
    </location>
</feature>
<dbReference type="CDD" id="cd01610">
    <property type="entry name" value="PAP2_like"/>
    <property type="match status" value="1"/>
</dbReference>
<dbReference type="Proteomes" id="UP001519363">
    <property type="component" value="Unassembled WGS sequence"/>
</dbReference>
<sequence>MRQSLPAHGSVPWRIALSVPAFLAAFIAAYLYFVRTPEGQRWENQVLSVWSPGMGNPVEDTTGVLGWLNEVPLLLGAVVGVVLVALVGRRYWAGFAAVGLVGVTVVGAQLLKLSLLTRPRFESARLPTHNSFPSGHVTLAMVLVLALLVVVPARLRVLFAVPGAIWVGWVATATMQVGWHRFSDTLGAGLLAASVCVLVVGALVVFGQARRVDRPLPVAGLLLGWLTAAGAVGWFAVHATSPDAASSDVALAAAQSASLLIVLAVTGLVRSVEFVAPERDDRDELGLPGPLEHQRRVASEEELRHYRRQLVP</sequence>